<evidence type="ECO:0000256" key="2">
    <source>
        <dbReference type="ARBA" id="ARBA00009045"/>
    </source>
</evidence>
<evidence type="ECO:0000259" key="8">
    <source>
        <dbReference type="Pfam" id="PF01694"/>
    </source>
</evidence>
<evidence type="ECO:0000313" key="10">
    <source>
        <dbReference type="Proteomes" id="UP000635853"/>
    </source>
</evidence>
<organism evidence="9 10">
    <name type="scientific">Rhodovulum visakhapatnamense</name>
    <dbReference type="NCBI Taxonomy" id="364297"/>
    <lineage>
        <taxon>Bacteria</taxon>
        <taxon>Pseudomonadati</taxon>
        <taxon>Pseudomonadota</taxon>
        <taxon>Alphaproteobacteria</taxon>
        <taxon>Rhodobacterales</taxon>
        <taxon>Paracoccaceae</taxon>
        <taxon>Rhodovulum</taxon>
    </lineage>
</organism>
<accession>A0ABS1RBE0</accession>
<dbReference type="GO" id="GO:0008233">
    <property type="term" value="F:peptidase activity"/>
    <property type="evidence" value="ECO:0007669"/>
    <property type="project" value="UniProtKB-KW"/>
</dbReference>
<keyword evidence="9" id="KW-0645">Protease</keyword>
<keyword evidence="10" id="KW-1185">Reference proteome</keyword>
<dbReference type="RefSeq" id="WP_075787808.1">
    <property type="nucleotide sequence ID" value="NZ_JAESIL010000003.1"/>
</dbReference>
<dbReference type="Pfam" id="PF01694">
    <property type="entry name" value="Rhomboid"/>
    <property type="match status" value="1"/>
</dbReference>
<keyword evidence="6 7" id="KW-0472">Membrane</keyword>
<evidence type="ECO:0000256" key="7">
    <source>
        <dbReference type="SAM" id="Phobius"/>
    </source>
</evidence>
<dbReference type="Proteomes" id="UP000635853">
    <property type="component" value="Unassembled WGS sequence"/>
</dbReference>
<protein>
    <submittedName>
        <fullName evidence="9">Rhomboid family intramembrane serine protease</fullName>
    </submittedName>
</protein>
<evidence type="ECO:0000313" key="9">
    <source>
        <dbReference type="EMBL" id="MBL3576815.1"/>
    </source>
</evidence>
<name>A0ABS1RBE0_9RHOB</name>
<dbReference type="PANTHER" id="PTHR43731">
    <property type="entry name" value="RHOMBOID PROTEASE"/>
    <property type="match status" value="1"/>
</dbReference>
<reference evidence="10" key="1">
    <citation type="submission" date="2021-01" db="EMBL/GenBank/DDBJ databases">
        <title>Draft genomes of Rhodovulum sulfidophilum.</title>
        <authorList>
            <person name="Guzman M.S."/>
        </authorList>
    </citation>
    <scope>NUCLEOTIDE SEQUENCE [LARGE SCALE GENOMIC DNA]</scope>
    <source>
        <strain evidence="10">AB19</strain>
    </source>
</reference>
<dbReference type="InterPro" id="IPR035952">
    <property type="entry name" value="Rhomboid-like_sf"/>
</dbReference>
<evidence type="ECO:0000256" key="3">
    <source>
        <dbReference type="ARBA" id="ARBA00022692"/>
    </source>
</evidence>
<dbReference type="InterPro" id="IPR050925">
    <property type="entry name" value="Rhomboid_protease_S54"/>
</dbReference>
<feature type="transmembrane region" description="Helical" evidence="7">
    <location>
        <begin position="160"/>
        <end position="178"/>
    </location>
</feature>
<dbReference type="PANTHER" id="PTHR43731:SF14">
    <property type="entry name" value="PRESENILIN-ASSOCIATED RHOMBOID-LIKE PROTEIN, MITOCHONDRIAL"/>
    <property type="match status" value="1"/>
</dbReference>
<dbReference type="InterPro" id="IPR022764">
    <property type="entry name" value="Peptidase_S54_rhomboid_dom"/>
</dbReference>
<keyword evidence="4" id="KW-0378">Hydrolase</keyword>
<dbReference type="Gene3D" id="1.20.1540.10">
    <property type="entry name" value="Rhomboid-like"/>
    <property type="match status" value="1"/>
</dbReference>
<feature type="transmembrane region" description="Helical" evidence="7">
    <location>
        <begin position="63"/>
        <end position="88"/>
    </location>
</feature>
<feature type="transmembrane region" description="Helical" evidence="7">
    <location>
        <begin position="100"/>
        <end position="122"/>
    </location>
</feature>
<comment type="subcellular location">
    <subcellularLocation>
        <location evidence="1">Membrane</location>
        <topology evidence="1">Multi-pass membrane protein</topology>
    </subcellularLocation>
</comment>
<dbReference type="SUPFAM" id="SSF144091">
    <property type="entry name" value="Rhomboid-like"/>
    <property type="match status" value="1"/>
</dbReference>
<feature type="domain" description="Peptidase S54 rhomboid" evidence="8">
    <location>
        <begin position="66"/>
        <end position="201"/>
    </location>
</feature>
<evidence type="ECO:0000256" key="6">
    <source>
        <dbReference type="ARBA" id="ARBA00023136"/>
    </source>
</evidence>
<sequence>MALLKRGRPVLIGLIALCAAIELVLSLSDAGLLPPRLRALAYDYGGFWPGLLGNWKPNYPAQPYAMFVTYSVLHGGPAHLAVNMITLWSLGCAVLDRVGAWRFALLYGASILGGAAGFALLAPDLRPMVGASGALFGLAGGLIAWASLDRVTYRETLWPVIRAVLLLLGLNLVLWWAMHGMLAWQTHLGGFLAGALCALALDRRALGPEAS</sequence>
<dbReference type="GO" id="GO:0006508">
    <property type="term" value="P:proteolysis"/>
    <property type="evidence" value="ECO:0007669"/>
    <property type="project" value="UniProtKB-KW"/>
</dbReference>
<dbReference type="EMBL" id="JAESIL010000003">
    <property type="protein sequence ID" value="MBL3576815.1"/>
    <property type="molecule type" value="Genomic_DNA"/>
</dbReference>
<keyword evidence="5 7" id="KW-1133">Transmembrane helix</keyword>
<proteinExistence type="inferred from homology"/>
<evidence type="ECO:0000256" key="4">
    <source>
        <dbReference type="ARBA" id="ARBA00022801"/>
    </source>
</evidence>
<comment type="similarity">
    <text evidence="2">Belongs to the peptidase S54 family.</text>
</comment>
<evidence type="ECO:0000256" key="1">
    <source>
        <dbReference type="ARBA" id="ARBA00004141"/>
    </source>
</evidence>
<comment type="caution">
    <text evidence="9">The sequence shown here is derived from an EMBL/GenBank/DDBJ whole genome shotgun (WGS) entry which is preliminary data.</text>
</comment>
<keyword evidence="3 7" id="KW-0812">Transmembrane</keyword>
<evidence type="ECO:0000256" key="5">
    <source>
        <dbReference type="ARBA" id="ARBA00022989"/>
    </source>
</evidence>
<feature type="transmembrane region" description="Helical" evidence="7">
    <location>
        <begin position="128"/>
        <end position="148"/>
    </location>
</feature>
<gene>
    <name evidence="9" type="ORF">JMJ92_01360</name>
</gene>